<keyword evidence="1" id="KW-0732">Signal</keyword>
<gene>
    <name evidence="2" type="ORF">ALQ29_00548</name>
</gene>
<name>A0A3M4B8P6_PSEMA</name>
<evidence type="ECO:0000313" key="3">
    <source>
        <dbReference type="Proteomes" id="UP000276587"/>
    </source>
</evidence>
<dbReference type="Gene3D" id="1.10.8.10">
    <property type="entry name" value="DNA helicase RuvA subunit, C-terminal domain"/>
    <property type="match status" value="1"/>
</dbReference>
<feature type="signal peptide" evidence="1">
    <location>
        <begin position="1"/>
        <end position="24"/>
    </location>
</feature>
<keyword evidence="3" id="KW-1185">Reference proteome</keyword>
<comment type="caution">
    <text evidence="2">The sequence shown here is derived from an EMBL/GenBank/DDBJ whole genome shotgun (WGS) entry which is preliminary data.</text>
</comment>
<dbReference type="Pfam" id="PF08857">
    <property type="entry name" value="ParBc_2"/>
    <property type="match status" value="1"/>
</dbReference>
<dbReference type="InterPro" id="IPR036086">
    <property type="entry name" value="ParB/Sulfiredoxin_sf"/>
</dbReference>
<dbReference type="EMBL" id="RBQF01000010">
    <property type="protein sequence ID" value="RMP15537.1"/>
    <property type="molecule type" value="Genomic_DNA"/>
</dbReference>
<dbReference type="AlphaFoldDB" id="A0A3M4B8P6"/>
<sequence length="309" mass="34466">MKLMRLHSWTVALLLCGMAAHAQAFSIPQPGQVIEVALEQLHPTQAVVGFDQIYYSLGLFADKPAKVFDEYCETNGQGEADKVPKGADLHKPASFTCKDPVGSHPEDMKTVVVGPGGQLYLTDGHHSFTTLWEVPGGGPRLKMWVKVTDDFSNSPDMQRFWQRMQAARKVWLKDNQGQALPPEQLPAHLGFKHLQDDTFRSLVYFTRKAAYGKPDAGEVAPEFLEFYWGNWLRTQIDLGAFNLNKKGGYSDAIEAVAKRMVSLAPGAQVGDSGFTAQQLGGMTKLDRDELEKTFDKKVPYVIDYRKSRN</sequence>
<reference evidence="2 3" key="1">
    <citation type="submission" date="2018-08" db="EMBL/GenBank/DDBJ databases">
        <title>Recombination of ecologically and evolutionarily significant loci maintains genetic cohesion in the Pseudomonas syringae species complex.</title>
        <authorList>
            <person name="Dillon M."/>
            <person name="Thakur S."/>
            <person name="Almeida R.N.D."/>
            <person name="Weir B.S."/>
            <person name="Guttman D.S."/>
        </authorList>
    </citation>
    <scope>NUCLEOTIDE SEQUENCE [LARGE SCALE GENOMIC DNA]</scope>
    <source>
        <strain evidence="2 3">ICMP 3555</strain>
    </source>
</reference>
<protein>
    <recommendedName>
        <fullName evidence="4">ParB-like nuclease</fullName>
    </recommendedName>
</protein>
<dbReference type="InterPro" id="IPR014956">
    <property type="entry name" value="ParBc_2"/>
</dbReference>
<dbReference type="Proteomes" id="UP000276587">
    <property type="component" value="Unassembled WGS sequence"/>
</dbReference>
<evidence type="ECO:0000256" key="1">
    <source>
        <dbReference type="SAM" id="SignalP"/>
    </source>
</evidence>
<dbReference type="SUPFAM" id="SSF110849">
    <property type="entry name" value="ParB/Sulfiredoxin"/>
    <property type="match status" value="1"/>
</dbReference>
<feature type="chain" id="PRO_5018028019" description="ParB-like nuclease" evidence="1">
    <location>
        <begin position="25"/>
        <end position="309"/>
    </location>
</feature>
<dbReference type="CDD" id="cd16390">
    <property type="entry name" value="ParB_N_Srx_like"/>
    <property type="match status" value="1"/>
</dbReference>
<accession>A0A3M4B8P6</accession>
<evidence type="ECO:0008006" key="4">
    <source>
        <dbReference type="Google" id="ProtNLM"/>
    </source>
</evidence>
<dbReference type="Gene3D" id="3.90.1530.10">
    <property type="entry name" value="Conserved hypothetical protein from pyrococcus furiosus pfu- 392566-001, ParB domain"/>
    <property type="match status" value="1"/>
</dbReference>
<organism evidence="2 3">
    <name type="scientific">Pseudomonas marginalis pv. marginalis</name>
    <dbReference type="NCBI Taxonomy" id="97473"/>
    <lineage>
        <taxon>Bacteria</taxon>
        <taxon>Pseudomonadati</taxon>
        <taxon>Pseudomonadota</taxon>
        <taxon>Gammaproteobacteria</taxon>
        <taxon>Pseudomonadales</taxon>
        <taxon>Pseudomonadaceae</taxon>
        <taxon>Pseudomonas</taxon>
    </lineage>
</organism>
<proteinExistence type="predicted"/>
<evidence type="ECO:0000313" key="2">
    <source>
        <dbReference type="EMBL" id="RMP15537.1"/>
    </source>
</evidence>